<name>B8CTB3_SHEPW</name>
<keyword evidence="4" id="KW-0804">Transcription</keyword>
<dbReference type="InterPro" id="IPR000847">
    <property type="entry name" value="LysR_HTH_N"/>
</dbReference>
<dbReference type="RefSeq" id="WP_020914357.1">
    <property type="nucleotide sequence ID" value="NC_011566.1"/>
</dbReference>
<organism evidence="6 7">
    <name type="scientific">Shewanella piezotolerans (strain WP3 / JCM 13877)</name>
    <dbReference type="NCBI Taxonomy" id="225849"/>
    <lineage>
        <taxon>Bacteria</taxon>
        <taxon>Pseudomonadati</taxon>
        <taxon>Pseudomonadota</taxon>
        <taxon>Gammaproteobacteria</taxon>
        <taxon>Alteromonadales</taxon>
        <taxon>Shewanellaceae</taxon>
        <taxon>Shewanella</taxon>
    </lineage>
</organism>
<keyword evidence="7" id="KW-1185">Reference proteome</keyword>
<dbReference type="Gene3D" id="1.10.10.10">
    <property type="entry name" value="Winged helix-like DNA-binding domain superfamily/Winged helix DNA-binding domain"/>
    <property type="match status" value="1"/>
</dbReference>
<evidence type="ECO:0000256" key="4">
    <source>
        <dbReference type="ARBA" id="ARBA00023163"/>
    </source>
</evidence>
<proteinExistence type="inferred from homology"/>
<dbReference type="PANTHER" id="PTHR30118">
    <property type="entry name" value="HTH-TYPE TRANSCRIPTIONAL REGULATOR LEUO-RELATED"/>
    <property type="match status" value="1"/>
</dbReference>
<accession>B8CTB3</accession>
<gene>
    <name evidence="6" type="ordered locus">swp_4377</name>
</gene>
<dbReference type="SUPFAM" id="SSF53850">
    <property type="entry name" value="Periplasmic binding protein-like II"/>
    <property type="match status" value="1"/>
</dbReference>
<dbReference type="InterPro" id="IPR036388">
    <property type="entry name" value="WH-like_DNA-bd_sf"/>
</dbReference>
<dbReference type="EMBL" id="CP000472">
    <property type="protein sequence ID" value="ACJ31022.1"/>
    <property type="molecule type" value="Genomic_DNA"/>
</dbReference>
<evidence type="ECO:0000313" key="7">
    <source>
        <dbReference type="Proteomes" id="UP000000753"/>
    </source>
</evidence>
<feature type="domain" description="HTH lysR-type" evidence="5">
    <location>
        <begin position="1"/>
        <end position="58"/>
    </location>
</feature>
<dbReference type="OrthoDB" id="8839911at2"/>
<dbReference type="Pfam" id="PF03466">
    <property type="entry name" value="LysR_substrate"/>
    <property type="match status" value="1"/>
</dbReference>
<evidence type="ECO:0000256" key="2">
    <source>
        <dbReference type="ARBA" id="ARBA00023015"/>
    </source>
</evidence>
<dbReference type="STRING" id="225849.swp_4377"/>
<dbReference type="Proteomes" id="UP000000753">
    <property type="component" value="Chromosome"/>
</dbReference>
<dbReference type="InterPro" id="IPR050389">
    <property type="entry name" value="LysR-type_TF"/>
</dbReference>
<comment type="similarity">
    <text evidence="1">Belongs to the LysR transcriptional regulatory family.</text>
</comment>
<dbReference type="HOGENOM" id="CLU_039613_39_0_6"/>
<keyword evidence="2" id="KW-0805">Transcription regulation</keyword>
<dbReference type="PROSITE" id="PS50931">
    <property type="entry name" value="HTH_LYSR"/>
    <property type="match status" value="1"/>
</dbReference>
<sequence length="300" mass="34335">MDLNLLKTFDAVMNARSVNVAAEVLGITSPAVSQALNRLREQYGDPLFVRAGRGIRPTSFAVELHAEIQQPLLQLVNGTQSRHLFNPKTSQRKFRVSSHKDLDLMLIPSLVRYRQKKAPHTKFIADIEHDSEESRQDDLRMRKVDIIISTVQLEEHGYHNQLLFKQDLVVALSSEHPRIQGRMSEDAFFAEEHILWQTKRMDRYTLNSVATKHLPSRRVAYSTGSAMTGLNLVADTEWLCVSSRWHSNQVAVTGRIQVLELPFATQQVPVYMTWHHSQHKDAGHQWFREAIMTTSSTLFG</sequence>
<dbReference type="GO" id="GO:0003700">
    <property type="term" value="F:DNA-binding transcription factor activity"/>
    <property type="evidence" value="ECO:0007669"/>
    <property type="project" value="InterPro"/>
</dbReference>
<dbReference type="KEGG" id="swp:swp_4377"/>
<dbReference type="AlphaFoldDB" id="B8CTB3"/>
<dbReference type="Pfam" id="PF00126">
    <property type="entry name" value="HTH_1"/>
    <property type="match status" value="1"/>
</dbReference>
<reference evidence="6 7" key="1">
    <citation type="journal article" date="2008" name="PLoS ONE">
        <title>Environmental adaptation: genomic analysis of the piezotolerant and psychrotolerant deep-sea iron reducing bacterium Shewanella piezotolerans WP3.</title>
        <authorList>
            <person name="Wang F."/>
            <person name="Wang J."/>
            <person name="Jian H."/>
            <person name="Zhang B."/>
            <person name="Li S."/>
            <person name="Wang F."/>
            <person name="Zeng X."/>
            <person name="Gao L."/>
            <person name="Bartlett D.H."/>
            <person name="Yu J."/>
            <person name="Hu S."/>
            <person name="Xiao X."/>
        </authorList>
    </citation>
    <scope>NUCLEOTIDE SEQUENCE [LARGE SCALE GENOMIC DNA]</scope>
    <source>
        <strain evidence="7">WP3 / JCM 13877</strain>
    </source>
</reference>
<evidence type="ECO:0000256" key="1">
    <source>
        <dbReference type="ARBA" id="ARBA00009437"/>
    </source>
</evidence>
<evidence type="ECO:0000259" key="5">
    <source>
        <dbReference type="PROSITE" id="PS50931"/>
    </source>
</evidence>
<dbReference type="PANTHER" id="PTHR30118:SF6">
    <property type="entry name" value="HTH-TYPE TRANSCRIPTIONAL REGULATOR LEUO"/>
    <property type="match status" value="1"/>
</dbReference>
<dbReference type="CDD" id="cd08466">
    <property type="entry name" value="PBP2_LeuO"/>
    <property type="match status" value="1"/>
</dbReference>
<keyword evidence="3" id="KW-0238">DNA-binding</keyword>
<dbReference type="Gene3D" id="3.40.190.10">
    <property type="entry name" value="Periplasmic binding protein-like II"/>
    <property type="match status" value="2"/>
</dbReference>
<dbReference type="SUPFAM" id="SSF46785">
    <property type="entry name" value="Winged helix' DNA-binding domain"/>
    <property type="match status" value="1"/>
</dbReference>
<dbReference type="eggNOG" id="COG0583">
    <property type="taxonomic scope" value="Bacteria"/>
</dbReference>
<evidence type="ECO:0000313" key="6">
    <source>
        <dbReference type="EMBL" id="ACJ31022.1"/>
    </source>
</evidence>
<dbReference type="PRINTS" id="PR00039">
    <property type="entry name" value="HTHLYSR"/>
</dbReference>
<protein>
    <submittedName>
        <fullName evidence="6">Transcriptional regulator</fullName>
    </submittedName>
</protein>
<dbReference type="InterPro" id="IPR005119">
    <property type="entry name" value="LysR_subst-bd"/>
</dbReference>
<evidence type="ECO:0000256" key="3">
    <source>
        <dbReference type="ARBA" id="ARBA00023125"/>
    </source>
</evidence>
<dbReference type="InterPro" id="IPR036390">
    <property type="entry name" value="WH_DNA-bd_sf"/>
</dbReference>
<dbReference type="GO" id="GO:0003677">
    <property type="term" value="F:DNA binding"/>
    <property type="evidence" value="ECO:0007669"/>
    <property type="project" value="UniProtKB-KW"/>
</dbReference>